<gene>
    <name evidence="3" type="ORF">O181_018098</name>
</gene>
<feature type="domain" description="Reverse transcriptase Ty1/copia-type" evidence="2">
    <location>
        <begin position="124"/>
        <end position="232"/>
    </location>
</feature>
<comment type="caution">
    <text evidence="3">The sequence shown here is derived from an EMBL/GenBank/DDBJ whole genome shotgun (WGS) entry which is preliminary data.</text>
</comment>
<keyword evidence="4" id="KW-1185">Reference proteome</keyword>
<dbReference type="PANTHER" id="PTHR11439">
    <property type="entry name" value="GAG-POL-RELATED RETROTRANSPOSON"/>
    <property type="match status" value="1"/>
</dbReference>
<feature type="region of interest" description="Disordered" evidence="1">
    <location>
        <begin position="1"/>
        <end position="46"/>
    </location>
</feature>
<protein>
    <recommendedName>
        <fullName evidence="2">Reverse transcriptase Ty1/copia-type domain-containing protein</fullName>
    </recommendedName>
</protein>
<dbReference type="Proteomes" id="UP000765509">
    <property type="component" value="Unassembled WGS sequence"/>
</dbReference>
<dbReference type="AlphaFoldDB" id="A0A9Q3C7B4"/>
<evidence type="ECO:0000313" key="4">
    <source>
        <dbReference type="Proteomes" id="UP000765509"/>
    </source>
</evidence>
<reference evidence="3" key="1">
    <citation type="submission" date="2021-03" db="EMBL/GenBank/DDBJ databases">
        <title>Draft genome sequence of rust myrtle Austropuccinia psidii MF-1, a brazilian biotype.</title>
        <authorList>
            <person name="Quecine M.C."/>
            <person name="Pachon D.M.R."/>
            <person name="Bonatelli M.L."/>
            <person name="Correr F.H."/>
            <person name="Franceschini L.M."/>
            <person name="Leite T.F."/>
            <person name="Margarido G.R.A."/>
            <person name="Almeida C.A."/>
            <person name="Ferrarezi J.A."/>
            <person name="Labate C.A."/>
        </authorList>
    </citation>
    <scope>NUCLEOTIDE SEQUENCE</scope>
    <source>
        <strain evidence="3">MF-1</strain>
    </source>
</reference>
<evidence type="ECO:0000256" key="1">
    <source>
        <dbReference type="SAM" id="MobiDB-lite"/>
    </source>
</evidence>
<evidence type="ECO:0000313" key="3">
    <source>
        <dbReference type="EMBL" id="MBW0478383.1"/>
    </source>
</evidence>
<name>A0A9Q3C7B4_9BASI</name>
<dbReference type="CDD" id="cd09272">
    <property type="entry name" value="RNase_HI_RT_Ty1"/>
    <property type="match status" value="1"/>
</dbReference>
<accession>A0A9Q3C7B4</accession>
<evidence type="ECO:0000259" key="2">
    <source>
        <dbReference type="Pfam" id="PF07727"/>
    </source>
</evidence>
<dbReference type="InterPro" id="IPR013103">
    <property type="entry name" value="RVT_2"/>
</dbReference>
<dbReference type="Pfam" id="PF07727">
    <property type="entry name" value="RVT_2"/>
    <property type="match status" value="1"/>
</dbReference>
<dbReference type="PANTHER" id="PTHR11439:SF463">
    <property type="entry name" value="REVERSE TRANSCRIPTASE TY1_COPIA-TYPE DOMAIN-CONTAINING PROTEIN"/>
    <property type="match status" value="1"/>
</dbReference>
<proteinExistence type="predicted"/>
<dbReference type="EMBL" id="AVOT02005163">
    <property type="protein sequence ID" value="MBW0478383.1"/>
    <property type="molecule type" value="Genomic_DNA"/>
</dbReference>
<sequence length="342" mass="39464">MENQCSDSSEVPEESSIESVSTLNSPTLPAFNNHPMNHEDSPDQQQARINNRKHCLQVIGPRHPTLITSNVDLIHILPYLRREKTFITTSTTVSRPYWLSLKCEDKDEWKNAIQRELLYMSKLKVWDIMDLRSDYKLVGTTWVFKLKRDHLHQTVEHKAGLCAQGFTQTLGVDFNKTYYPMGRLNSLRALIAHSCPNGLDSYQIDVKTQLHGCLIFWKTRKQPSGSISTAKAEYKSLCDLTSELLWFQQWYQEADILHFKSTITVWEDNQSCIKTANGKCNLNTKRMKHVEIQLHFVKEEIKNQLIELCYAPTSDMLADFLTKAVRMLTLQRALKARIKGGC</sequence>
<organism evidence="3 4">
    <name type="scientific">Austropuccinia psidii MF-1</name>
    <dbReference type="NCBI Taxonomy" id="1389203"/>
    <lineage>
        <taxon>Eukaryota</taxon>
        <taxon>Fungi</taxon>
        <taxon>Dikarya</taxon>
        <taxon>Basidiomycota</taxon>
        <taxon>Pucciniomycotina</taxon>
        <taxon>Pucciniomycetes</taxon>
        <taxon>Pucciniales</taxon>
        <taxon>Sphaerophragmiaceae</taxon>
        <taxon>Austropuccinia</taxon>
    </lineage>
</organism>